<keyword evidence="16" id="KW-0486">Methionine biosynthesis</keyword>
<dbReference type="GO" id="GO:0008705">
    <property type="term" value="F:methionine synthase activity"/>
    <property type="evidence" value="ECO:0007669"/>
    <property type="project" value="UniProtKB-EC"/>
</dbReference>
<dbReference type="EC" id="2.1.1.13" evidence="7"/>
<evidence type="ECO:0000256" key="14">
    <source>
        <dbReference type="ARBA" id="ARBA00022723"/>
    </source>
</evidence>
<evidence type="ECO:0000256" key="11">
    <source>
        <dbReference type="ARBA" id="ARBA00022628"/>
    </source>
</evidence>
<organism evidence="25 26">
    <name type="scientific">Candidatus Saganbacteria bacterium</name>
    <dbReference type="NCBI Taxonomy" id="2575572"/>
    <lineage>
        <taxon>Bacteria</taxon>
        <taxon>Bacillati</taxon>
        <taxon>Saganbacteria</taxon>
    </lineage>
</organism>
<dbReference type="GO" id="GO:0050667">
    <property type="term" value="P:homocysteine metabolic process"/>
    <property type="evidence" value="ECO:0007669"/>
    <property type="project" value="TreeGrafter"/>
</dbReference>
<accession>A0A833L0F1</accession>
<keyword evidence="11" id="KW-0846">Cobalamin</keyword>
<evidence type="ECO:0000256" key="17">
    <source>
        <dbReference type="ARBA" id="ARBA00023285"/>
    </source>
</evidence>
<dbReference type="InterPro" id="IPR036724">
    <property type="entry name" value="Cobalamin-bd_sf"/>
</dbReference>
<evidence type="ECO:0000256" key="7">
    <source>
        <dbReference type="ARBA" id="ARBA00012032"/>
    </source>
</evidence>
<evidence type="ECO:0000256" key="9">
    <source>
        <dbReference type="ARBA" id="ARBA00022603"/>
    </source>
</evidence>
<comment type="cofactor">
    <cofactor evidence="2 20">
        <name>Zn(2+)</name>
        <dbReference type="ChEBI" id="CHEBI:29105"/>
    </cofactor>
</comment>
<keyword evidence="9 20" id="KW-0489">Methyltransferase</keyword>
<keyword evidence="15 20" id="KW-0862">Zinc</keyword>
<dbReference type="Gene3D" id="3.20.20.20">
    <property type="entry name" value="Dihydropteroate synthase-like"/>
    <property type="match status" value="1"/>
</dbReference>
<keyword evidence="13" id="KW-0949">S-adenosyl-L-methionine</keyword>
<dbReference type="AlphaFoldDB" id="A0A833L0F1"/>
<evidence type="ECO:0000259" key="24">
    <source>
        <dbReference type="PROSITE" id="PS51337"/>
    </source>
</evidence>
<evidence type="ECO:0000313" key="25">
    <source>
        <dbReference type="EMBL" id="KAF0133732.1"/>
    </source>
</evidence>
<dbReference type="GO" id="GO:0032259">
    <property type="term" value="P:methylation"/>
    <property type="evidence" value="ECO:0007669"/>
    <property type="project" value="UniProtKB-KW"/>
</dbReference>
<dbReference type="SUPFAM" id="SSF82282">
    <property type="entry name" value="Homocysteine S-methyltransferase"/>
    <property type="match status" value="1"/>
</dbReference>
<dbReference type="InterPro" id="IPR003726">
    <property type="entry name" value="HCY_dom"/>
</dbReference>
<evidence type="ECO:0000259" key="22">
    <source>
        <dbReference type="PROSITE" id="PS50972"/>
    </source>
</evidence>
<feature type="binding site" evidence="20">
    <location>
        <position position="204"/>
    </location>
    <ligand>
        <name>Zn(2+)</name>
        <dbReference type="ChEBI" id="CHEBI:29105"/>
    </ligand>
</feature>
<evidence type="ECO:0000256" key="5">
    <source>
        <dbReference type="ARBA" id="ARBA00010398"/>
    </source>
</evidence>
<feature type="domain" description="Pterin-binding" evidence="22">
    <location>
        <begin position="316"/>
        <end position="567"/>
    </location>
</feature>
<comment type="similarity">
    <text evidence="5">Belongs to the vitamin-B12 dependent methionine synthase family.</text>
</comment>
<evidence type="ECO:0000256" key="13">
    <source>
        <dbReference type="ARBA" id="ARBA00022691"/>
    </source>
</evidence>
<evidence type="ECO:0000256" key="18">
    <source>
        <dbReference type="ARBA" id="ARBA00025552"/>
    </source>
</evidence>
<dbReference type="InterPro" id="IPR006158">
    <property type="entry name" value="Cobalamin-bd"/>
</dbReference>
<dbReference type="InterPro" id="IPR011005">
    <property type="entry name" value="Dihydropteroate_synth-like_sf"/>
</dbReference>
<dbReference type="Proteomes" id="UP000488506">
    <property type="component" value="Unassembled WGS sequence"/>
</dbReference>
<dbReference type="UniPathway" id="UPA00051">
    <property type="reaction ID" value="UER00081"/>
</dbReference>
<evidence type="ECO:0000256" key="12">
    <source>
        <dbReference type="ARBA" id="ARBA00022679"/>
    </source>
</evidence>
<evidence type="ECO:0000256" key="8">
    <source>
        <dbReference type="ARBA" id="ARBA00013998"/>
    </source>
</evidence>
<dbReference type="SUPFAM" id="SSF47644">
    <property type="entry name" value="Methionine synthase domain"/>
    <property type="match status" value="1"/>
</dbReference>
<evidence type="ECO:0000256" key="19">
    <source>
        <dbReference type="ARBA" id="ARBA00031040"/>
    </source>
</evidence>
<keyword evidence="12 20" id="KW-0808">Transferase</keyword>
<gene>
    <name evidence="25" type="ORF">FD145_1122</name>
</gene>
<dbReference type="Gene3D" id="1.10.1240.10">
    <property type="entry name" value="Methionine synthase domain"/>
    <property type="match status" value="1"/>
</dbReference>
<dbReference type="PROSITE" id="PS51332">
    <property type="entry name" value="B12_BINDING"/>
    <property type="match status" value="1"/>
</dbReference>
<evidence type="ECO:0000256" key="20">
    <source>
        <dbReference type="PROSITE-ProRule" id="PRU00333"/>
    </source>
</evidence>
<dbReference type="Pfam" id="PF02607">
    <property type="entry name" value="B12-binding_2"/>
    <property type="match status" value="1"/>
</dbReference>
<comment type="similarity">
    <text evidence="6">Belongs to the methylamine corrinoid protein family.</text>
</comment>
<comment type="pathway">
    <text evidence="4">Amino-acid biosynthesis; L-methionine biosynthesis via de novo pathway; L-methionine from L-homocysteine (MetH route): step 1/1.</text>
</comment>
<evidence type="ECO:0000256" key="16">
    <source>
        <dbReference type="ARBA" id="ARBA00023167"/>
    </source>
</evidence>
<dbReference type="Gene3D" id="3.40.50.280">
    <property type="entry name" value="Cobalamin-binding domain"/>
    <property type="match status" value="1"/>
</dbReference>
<feature type="binding site" evidence="20">
    <location>
        <position position="270"/>
    </location>
    <ligand>
        <name>Zn(2+)</name>
        <dbReference type="ChEBI" id="CHEBI:29105"/>
    </ligand>
</feature>
<feature type="domain" description="Hcy-binding" evidence="21">
    <location>
        <begin position="1"/>
        <end position="284"/>
    </location>
</feature>
<protein>
    <recommendedName>
        <fullName evidence="8">Methionine synthase</fullName>
        <ecNumber evidence="7">2.1.1.13</ecNumber>
    </recommendedName>
    <alternativeName>
        <fullName evidence="19">5-methyltetrahydrofolate--homocysteine methyltransferase</fullName>
    </alternativeName>
</protein>
<dbReference type="SUPFAM" id="SSF51717">
    <property type="entry name" value="Dihydropteroate synthetase-like"/>
    <property type="match status" value="1"/>
</dbReference>
<dbReference type="GO" id="GO:0046653">
    <property type="term" value="P:tetrahydrofolate metabolic process"/>
    <property type="evidence" value="ECO:0007669"/>
    <property type="project" value="TreeGrafter"/>
</dbReference>
<evidence type="ECO:0000256" key="2">
    <source>
        <dbReference type="ARBA" id="ARBA00001947"/>
    </source>
</evidence>
<comment type="function">
    <text evidence="18">Catalyzes the transfer of a methyl group from methyl-cobalamin to homocysteine, yielding enzyme-bound cob(I)alamin and methionine. Subsequently, remethylates the cofactor using methyltetrahydrofolate.</text>
</comment>
<dbReference type="Pfam" id="PF00809">
    <property type="entry name" value="Pterin_bind"/>
    <property type="match status" value="1"/>
</dbReference>
<evidence type="ECO:0000256" key="10">
    <source>
        <dbReference type="ARBA" id="ARBA00022605"/>
    </source>
</evidence>
<dbReference type="GO" id="GO:0031419">
    <property type="term" value="F:cobalamin binding"/>
    <property type="evidence" value="ECO:0007669"/>
    <property type="project" value="UniProtKB-KW"/>
</dbReference>
<dbReference type="Gene3D" id="3.20.20.330">
    <property type="entry name" value="Homocysteine-binding-like domain"/>
    <property type="match status" value="1"/>
</dbReference>
<keyword evidence="10" id="KW-0028">Amino-acid biosynthesis</keyword>
<dbReference type="PROSITE" id="PS50972">
    <property type="entry name" value="PTERIN_BINDING"/>
    <property type="match status" value="1"/>
</dbReference>
<dbReference type="PANTHER" id="PTHR45833">
    <property type="entry name" value="METHIONINE SYNTHASE"/>
    <property type="match status" value="1"/>
</dbReference>
<dbReference type="CDD" id="cd02070">
    <property type="entry name" value="corrinoid_protein_B12-BD"/>
    <property type="match status" value="1"/>
</dbReference>
<evidence type="ECO:0000259" key="21">
    <source>
        <dbReference type="PROSITE" id="PS50970"/>
    </source>
</evidence>
<name>A0A833L0F1_UNCSA</name>
<comment type="catalytic activity">
    <reaction evidence="1">
        <text>(6S)-5-methyl-5,6,7,8-tetrahydrofolate + L-homocysteine = (6S)-5,6,7,8-tetrahydrofolate + L-methionine</text>
        <dbReference type="Rhea" id="RHEA:11172"/>
        <dbReference type="ChEBI" id="CHEBI:18608"/>
        <dbReference type="ChEBI" id="CHEBI:57453"/>
        <dbReference type="ChEBI" id="CHEBI:57844"/>
        <dbReference type="ChEBI" id="CHEBI:58199"/>
        <dbReference type="EC" id="2.1.1.13"/>
    </reaction>
</comment>
<evidence type="ECO:0000256" key="4">
    <source>
        <dbReference type="ARBA" id="ARBA00005178"/>
    </source>
</evidence>
<evidence type="ECO:0000259" key="23">
    <source>
        <dbReference type="PROSITE" id="PS51332"/>
    </source>
</evidence>
<dbReference type="InterPro" id="IPR036589">
    <property type="entry name" value="HCY_dom_sf"/>
</dbReference>
<evidence type="ECO:0000313" key="26">
    <source>
        <dbReference type="Proteomes" id="UP000488506"/>
    </source>
</evidence>
<dbReference type="PROSITE" id="PS50970">
    <property type="entry name" value="HCY"/>
    <property type="match status" value="1"/>
</dbReference>
<evidence type="ECO:0000256" key="6">
    <source>
        <dbReference type="ARBA" id="ARBA00010854"/>
    </source>
</evidence>
<dbReference type="PROSITE" id="PS51337">
    <property type="entry name" value="B12_BINDING_NTER"/>
    <property type="match status" value="1"/>
</dbReference>
<feature type="domain" description="B12-binding N-terminal" evidence="24">
    <location>
        <begin position="591"/>
        <end position="685"/>
    </location>
</feature>
<dbReference type="FunFam" id="3.40.50.280:FF:000003">
    <property type="entry name" value="Dimethylamine methyltransferase corrinoid protein"/>
    <property type="match status" value="1"/>
</dbReference>
<dbReference type="InterPro" id="IPR036594">
    <property type="entry name" value="Meth_synthase_dom"/>
</dbReference>
<sequence>MSNFLSTLKEKNLVIDGAMGTLLMNAGVRPEEGFDLQVLKNPEIVKSIHKSYIDAGADIIETCTFGANRLKLADYNAQDKVKEININAVKIAREAGHAFVCGSIGPLGKLLAPFGDVTFKEALEIFREQAMALEEGGTDCISIETISDLQEMRAAVIAVKQNTKLPIIASMTFDKNQKTIFGTPPEVVACVLESLGADVISANCSTGPEGLLKIAKRYINSTSLPVMVMPNAGMPVIEKNKAVYKMSPEKFGQFANQFLKLGVKIIGGCCGTTPEHIAQVKLQVLKYKVQNTKNNQSHKTRFASRTKTVEFNPKKLLIIGERINPTGKKVFQDEIKAGNFRIVREEASIQTKSGADILDLNISIPAGDDKSSMLNAVNAASSASDLPLSIDSPSPQVLETGLSEFCGKALLNSVNGKKESIEKFLPLAKKYGAAIIALALDEKGLPKTIDEKIIIAGRIITAALNAGIPKEDIFVDLLVITAGVNIGAAFETLKAIPIIKSKFNIKTSLGVSNVSHGLPNRPKINALYLKLARLYGLDAAIVDITDKEIKKAIKEINVFKGSRNALIKKLTKQFSNEISKVGLKRESVSAYKAKENIFKNIKDIENAVVFGDKEKTVLFTKQALEKKHAPQKIINGALIPGMEIVGRCFLKKKYFLPQVLSSASAMAAGFELCKRKIPKKSIKIAGKIILATVKGDIHDIGKNILKMMLENHGFEVIDLGKDVPPEKIIEAAKKINPNLIALSALLTTTMVEMAVVKEELKKANLNIPLLVGGAVVTRDYAEDIGAEYGLDAVSAVELAKNIIKNLI</sequence>
<reference evidence="25 26" key="1">
    <citation type="submission" date="2019-12" db="EMBL/GenBank/DDBJ databases">
        <authorList>
            <person name="Wolfe R."/>
            <person name="Danczak R."/>
            <person name="Wilkins M."/>
        </authorList>
    </citation>
    <scope>NUCLEOTIDE SEQUENCE [LARGE SCALE GENOMIC DNA]</scope>
    <source>
        <strain evidence="25">X2_MaxBin.013</strain>
    </source>
</reference>
<dbReference type="InterPro" id="IPR000489">
    <property type="entry name" value="Pterin-binding_dom"/>
</dbReference>
<dbReference type="GO" id="GO:0005829">
    <property type="term" value="C:cytosol"/>
    <property type="evidence" value="ECO:0007669"/>
    <property type="project" value="TreeGrafter"/>
</dbReference>
<dbReference type="InterPro" id="IPR003759">
    <property type="entry name" value="Cbl-bd_cap"/>
</dbReference>
<dbReference type="Pfam" id="PF02310">
    <property type="entry name" value="B12-binding"/>
    <property type="match status" value="1"/>
</dbReference>
<evidence type="ECO:0000256" key="1">
    <source>
        <dbReference type="ARBA" id="ARBA00001700"/>
    </source>
</evidence>
<dbReference type="EMBL" id="WPAF01000019">
    <property type="protein sequence ID" value="KAF0133732.1"/>
    <property type="molecule type" value="Genomic_DNA"/>
</dbReference>
<dbReference type="InterPro" id="IPR050554">
    <property type="entry name" value="Met_Synthase/Corrinoid"/>
</dbReference>
<feature type="binding site" evidence="20">
    <location>
        <position position="269"/>
    </location>
    <ligand>
        <name>Zn(2+)</name>
        <dbReference type="ChEBI" id="CHEBI:29105"/>
    </ligand>
</feature>
<comment type="cofactor">
    <cofactor evidence="3">
        <name>methylcob(III)alamin</name>
        <dbReference type="ChEBI" id="CHEBI:28115"/>
    </cofactor>
</comment>
<evidence type="ECO:0000256" key="15">
    <source>
        <dbReference type="ARBA" id="ARBA00022833"/>
    </source>
</evidence>
<dbReference type="PANTHER" id="PTHR45833:SF1">
    <property type="entry name" value="METHIONINE SYNTHASE"/>
    <property type="match status" value="1"/>
</dbReference>
<dbReference type="Pfam" id="PF02574">
    <property type="entry name" value="S-methyl_trans"/>
    <property type="match status" value="1"/>
</dbReference>
<dbReference type="SMART" id="SM01018">
    <property type="entry name" value="B12-binding_2"/>
    <property type="match status" value="1"/>
</dbReference>
<dbReference type="GO" id="GO:0046872">
    <property type="term" value="F:metal ion binding"/>
    <property type="evidence" value="ECO:0007669"/>
    <property type="project" value="UniProtKB-KW"/>
</dbReference>
<comment type="caution">
    <text evidence="25">The sequence shown here is derived from an EMBL/GenBank/DDBJ whole genome shotgun (WGS) entry which is preliminary data.</text>
</comment>
<evidence type="ECO:0000256" key="3">
    <source>
        <dbReference type="ARBA" id="ARBA00001956"/>
    </source>
</evidence>
<feature type="domain" description="B12-binding" evidence="23">
    <location>
        <begin position="685"/>
        <end position="807"/>
    </location>
</feature>
<dbReference type="SUPFAM" id="SSF52242">
    <property type="entry name" value="Cobalamin (vitamin B12)-binding domain"/>
    <property type="match status" value="1"/>
</dbReference>
<keyword evidence="14 20" id="KW-0479">Metal-binding</keyword>
<keyword evidence="17" id="KW-0170">Cobalt</keyword>
<proteinExistence type="inferred from homology"/>